<dbReference type="RefSeq" id="WP_072660045.1">
    <property type="nucleotide sequence ID" value="NZ_BDFD01000014.1"/>
</dbReference>
<dbReference type="Pfam" id="PF00581">
    <property type="entry name" value="Rhodanese"/>
    <property type="match status" value="1"/>
</dbReference>
<proteinExistence type="predicted"/>
<dbReference type="EMBL" id="BDFD01000014">
    <property type="protein sequence ID" value="GAV20738.1"/>
    <property type="molecule type" value="Genomic_DNA"/>
</dbReference>
<evidence type="ECO:0000313" key="3">
    <source>
        <dbReference type="Proteomes" id="UP000231632"/>
    </source>
</evidence>
<dbReference type="GO" id="GO:0004792">
    <property type="term" value="F:thiosulfate-cyanide sulfurtransferase activity"/>
    <property type="evidence" value="ECO:0007669"/>
    <property type="project" value="InterPro"/>
</dbReference>
<keyword evidence="3" id="KW-1185">Reference proteome</keyword>
<accession>A0A1L8CPA1</accession>
<dbReference type="PROSITE" id="PS00380">
    <property type="entry name" value="RHODANESE_1"/>
    <property type="match status" value="1"/>
</dbReference>
<dbReference type="AlphaFoldDB" id="A0A1L8CPA1"/>
<dbReference type="SUPFAM" id="SSF52821">
    <property type="entry name" value="Rhodanese/Cell cycle control phosphatase"/>
    <property type="match status" value="1"/>
</dbReference>
<organism evidence="2 3">
    <name type="scientific">Mariprofundus micogutta</name>
    <dbReference type="NCBI Taxonomy" id="1921010"/>
    <lineage>
        <taxon>Bacteria</taxon>
        <taxon>Pseudomonadati</taxon>
        <taxon>Pseudomonadota</taxon>
        <taxon>Candidatius Mariprofundia</taxon>
        <taxon>Mariprofundales</taxon>
        <taxon>Mariprofundaceae</taxon>
        <taxon>Mariprofundus</taxon>
    </lineage>
</organism>
<dbReference type="PANTHER" id="PTHR43031">
    <property type="entry name" value="FAD-DEPENDENT OXIDOREDUCTASE"/>
    <property type="match status" value="1"/>
</dbReference>
<dbReference type="Proteomes" id="UP000231632">
    <property type="component" value="Unassembled WGS sequence"/>
</dbReference>
<sequence>MLKSLNVNQLYPRWLVGNENDQPIQLIDVRSPQEYANAHVPGAKLISLNTLMARANEVPKQGDVYVICQMGGRSAQAISYLSQQFGFDNLINIDGGTAAWMQGGYPIAEEADA</sequence>
<dbReference type="PROSITE" id="PS50206">
    <property type="entry name" value="RHODANESE_3"/>
    <property type="match status" value="1"/>
</dbReference>
<keyword evidence="2" id="KW-0808">Transferase</keyword>
<dbReference type="InterPro" id="IPR050229">
    <property type="entry name" value="GlpE_sulfurtransferase"/>
</dbReference>
<dbReference type="OrthoDB" id="5298903at2"/>
<protein>
    <submittedName>
        <fullName evidence="2">Thiosulfate sulfurtransferase GlpE</fullName>
    </submittedName>
</protein>
<dbReference type="PANTHER" id="PTHR43031:SF1">
    <property type="entry name" value="PYRIDINE NUCLEOTIDE-DISULPHIDE OXIDOREDUCTASE"/>
    <property type="match status" value="1"/>
</dbReference>
<dbReference type="InterPro" id="IPR036873">
    <property type="entry name" value="Rhodanese-like_dom_sf"/>
</dbReference>
<evidence type="ECO:0000259" key="1">
    <source>
        <dbReference type="PROSITE" id="PS50206"/>
    </source>
</evidence>
<dbReference type="Gene3D" id="3.40.250.10">
    <property type="entry name" value="Rhodanese-like domain"/>
    <property type="match status" value="1"/>
</dbReference>
<dbReference type="InterPro" id="IPR001763">
    <property type="entry name" value="Rhodanese-like_dom"/>
</dbReference>
<comment type="caution">
    <text evidence="2">The sequence shown here is derived from an EMBL/GenBank/DDBJ whole genome shotgun (WGS) entry which is preliminary data.</text>
</comment>
<dbReference type="InterPro" id="IPR001307">
    <property type="entry name" value="Thiosulphate_STrfase_CS"/>
</dbReference>
<name>A0A1L8CPA1_9PROT</name>
<dbReference type="SMART" id="SM00450">
    <property type="entry name" value="RHOD"/>
    <property type="match status" value="1"/>
</dbReference>
<feature type="domain" description="Rhodanese" evidence="1">
    <location>
        <begin position="20"/>
        <end position="109"/>
    </location>
</feature>
<evidence type="ECO:0000313" key="2">
    <source>
        <dbReference type="EMBL" id="GAV20738.1"/>
    </source>
</evidence>
<dbReference type="STRING" id="1921010.MMIC_P1711"/>
<gene>
    <name evidence="2" type="ORF">MMIC_P1711</name>
</gene>
<dbReference type="CDD" id="cd00158">
    <property type="entry name" value="RHOD"/>
    <property type="match status" value="1"/>
</dbReference>
<reference evidence="2 3" key="1">
    <citation type="journal article" date="2017" name="Arch. Microbiol.">
        <title>Mariprofundus micogutta sp. nov., a novel iron-oxidizing zetaproteobacterium isolated from a deep-sea hydrothermal field at the Bayonnaise knoll of the Izu-Ogasawara arc, and a description of Mariprofundales ord. nov. and Zetaproteobacteria classis nov.</title>
        <authorList>
            <person name="Makita H."/>
            <person name="Tanaka E."/>
            <person name="Mitsunobu S."/>
            <person name="Miyazaki M."/>
            <person name="Nunoura T."/>
            <person name="Uematsu K."/>
            <person name="Takaki Y."/>
            <person name="Nishi S."/>
            <person name="Shimamura S."/>
            <person name="Takai K."/>
        </authorList>
    </citation>
    <scope>NUCLEOTIDE SEQUENCE [LARGE SCALE GENOMIC DNA]</scope>
    <source>
        <strain evidence="2 3">ET2</strain>
    </source>
</reference>